<name>G0NJY1_CAEBE</name>
<feature type="coiled-coil region" evidence="1">
    <location>
        <begin position="35"/>
        <end position="62"/>
    </location>
</feature>
<keyword evidence="4" id="KW-1185">Reference proteome</keyword>
<dbReference type="InParanoid" id="G0NJY1"/>
<evidence type="ECO:0000256" key="2">
    <source>
        <dbReference type="SAM" id="MobiDB-lite"/>
    </source>
</evidence>
<protein>
    <submittedName>
        <fullName evidence="3">Uncharacterized protein</fullName>
    </submittedName>
</protein>
<proteinExistence type="predicted"/>
<organism evidence="4">
    <name type="scientific">Caenorhabditis brenneri</name>
    <name type="common">Nematode worm</name>
    <dbReference type="NCBI Taxonomy" id="135651"/>
    <lineage>
        <taxon>Eukaryota</taxon>
        <taxon>Metazoa</taxon>
        <taxon>Ecdysozoa</taxon>
        <taxon>Nematoda</taxon>
        <taxon>Chromadorea</taxon>
        <taxon>Rhabditida</taxon>
        <taxon>Rhabditina</taxon>
        <taxon>Rhabditomorpha</taxon>
        <taxon>Rhabditoidea</taxon>
        <taxon>Rhabditidae</taxon>
        <taxon>Peloderinae</taxon>
        <taxon>Caenorhabditis</taxon>
    </lineage>
</organism>
<dbReference type="EMBL" id="GL379897">
    <property type="protein sequence ID" value="EGT32704.1"/>
    <property type="molecule type" value="Genomic_DNA"/>
</dbReference>
<feature type="region of interest" description="Disordered" evidence="2">
    <location>
        <begin position="1"/>
        <end position="27"/>
    </location>
</feature>
<reference evidence="4" key="1">
    <citation type="submission" date="2011-07" db="EMBL/GenBank/DDBJ databases">
        <authorList>
            <consortium name="Caenorhabditis brenneri Sequencing and Analysis Consortium"/>
            <person name="Wilson R.K."/>
        </authorList>
    </citation>
    <scope>NUCLEOTIDE SEQUENCE [LARGE SCALE GENOMIC DNA]</scope>
    <source>
        <strain evidence="4">PB2801</strain>
    </source>
</reference>
<feature type="coiled-coil region" evidence="1">
    <location>
        <begin position="99"/>
        <end position="140"/>
    </location>
</feature>
<sequence>MSNFLRKTKAIHHRHQSRSDDLQAEQEKQKFWNQLEETREDVDKLSMEVLEERAEAEALETQLVSELNFSIEQIEVANRLKGRLASAENEKTKTTITLLENMHIEVQEHELEIDVWNRNEERMLEQLEATNKRVIELEDEVQHWRTGHNLFVPTELDSEEDTYTADDDNLKEEEYNLFVL</sequence>
<dbReference type="AlphaFoldDB" id="G0NJY1"/>
<evidence type="ECO:0000256" key="1">
    <source>
        <dbReference type="SAM" id="Coils"/>
    </source>
</evidence>
<evidence type="ECO:0000313" key="4">
    <source>
        <dbReference type="Proteomes" id="UP000008068"/>
    </source>
</evidence>
<feature type="compositionally biased region" description="Basic residues" evidence="2">
    <location>
        <begin position="1"/>
        <end position="16"/>
    </location>
</feature>
<accession>G0NJY1</accession>
<gene>
    <name evidence="3" type="ORF">CAEBREN_04133</name>
</gene>
<evidence type="ECO:0000313" key="3">
    <source>
        <dbReference type="EMBL" id="EGT32704.1"/>
    </source>
</evidence>
<feature type="compositionally biased region" description="Basic and acidic residues" evidence="2">
    <location>
        <begin position="17"/>
        <end position="27"/>
    </location>
</feature>
<dbReference type="Proteomes" id="UP000008068">
    <property type="component" value="Unassembled WGS sequence"/>
</dbReference>
<keyword evidence="1" id="KW-0175">Coiled coil</keyword>
<dbReference type="HOGENOM" id="CLU_1497517_0_0_1"/>